<proteinExistence type="predicted"/>
<evidence type="ECO:0000256" key="1">
    <source>
        <dbReference type="SAM" id="MobiDB-lite"/>
    </source>
</evidence>
<keyword evidence="3" id="KW-1185">Reference proteome</keyword>
<name>A0A3N4HSW3_ASCIM</name>
<gene>
    <name evidence="2" type="ORF">BJ508DRAFT_18503</name>
</gene>
<evidence type="ECO:0000313" key="3">
    <source>
        <dbReference type="Proteomes" id="UP000275078"/>
    </source>
</evidence>
<dbReference type="AlphaFoldDB" id="A0A3N4HSW3"/>
<organism evidence="2 3">
    <name type="scientific">Ascobolus immersus RN42</name>
    <dbReference type="NCBI Taxonomy" id="1160509"/>
    <lineage>
        <taxon>Eukaryota</taxon>
        <taxon>Fungi</taxon>
        <taxon>Dikarya</taxon>
        <taxon>Ascomycota</taxon>
        <taxon>Pezizomycotina</taxon>
        <taxon>Pezizomycetes</taxon>
        <taxon>Pezizales</taxon>
        <taxon>Ascobolaceae</taxon>
        <taxon>Ascobolus</taxon>
    </lineage>
</organism>
<dbReference type="Proteomes" id="UP000275078">
    <property type="component" value="Unassembled WGS sequence"/>
</dbReference>
<protein>
    <submittedName>
        <fullName evidence="2">Uncharacterized protein</fullName>
    </submittedName>
</protein>
<evidence type="ECO:0000313" key="2">
    <source>
        <dbReference type="EMBL" id="RPA75598.1"/>
    </source>
</evidence>
<reference evidence="2 3" key="1">
    <citation type="journal article" date="2018" name="Nat. Ecol. Evol.">
        <title>Pezizomycetes genomes reveal the molecular basis of ectomycorrhizal truffle lifestyle.</title>
        <authorList>
            <person name="Murat C."/>
            <person name="Payen T."/>
            <person name="Noel B."/>
            <person name="Kuo A."/>
            <person name="Morin E."/>
            <person name="Chen J."/>
            <person name="Kohler A."/>
            <person name="Krizsan K."/>
            <person name="Balestrini R."/>
            <person name="Da Silva C."/>
            <person name="Montanini B."/>
            <person name="Hainaut M."/>
            <person name="Levati E."/>
            <person name="Barry K.W."/>
            <person name="Belfiori B."/>
            <person name="Cichocki N."/>
            <person name="Clum A."/>
            <person name="Dockter R.B."/>
            <person name="Fauchery L."/>
            <person name="Guy J."/>
            <person name="Iotti M."/>
            <person name="Le Tacon F."/>
            <person name="Lindquist E.A."/>
            <person name="Lipzen A."/>
            <person name="Malagnac F."/>
            <person name="Mello A."/>
            <person name="Molinier V."/>
            <person name="Miyauchi S."/>
            <person name="Poulain J."/>
            <person name="Riccioni C."/>
            <person name="Rubini A."/>
            <person name="Sitrit Y."/>
            <person name="Splivallo R."/>
            <person name="Traeger S."/>
            <person name="Wang M."/>
            <person name="Zifcakova L."/>
            <person name="Wipf D."/>
            <person name="Zambonelli A."/>
            <person name="Paolocci F."/>
            <person name="Nowrousian M."/>
            <person name="Ottonello S."/>
            <person name="Baldrian P."/>
            <person name="Spatafora J.W."/>
            <person name="Henrissat B."/>
            <person name="Nagy L.G."/>
            <person name="Aury J.M."/>
            <person name="Wincker P."/>
            <person name="Grigoriev I.V."/>
            <person name="Bonfante P."/>
            <person name="Martin F.M."/>
        </authorList>
    </citation>
    <scope>NUCLEOTIDE SEQUENCE [LARGE SCALE GENOMIC DNA]</scope>
    <source>
        <strain evidence="2 3">RN42</strain>
    </source>
</reference>
<accession>A0A3N4HSW3</accession>
<sequence length="440" mass="49181">MSLPTEIAPSSPSSLISFESPPDSLAGDYSDTSPPIQVVSRRRSLLPFIKKHLCSIILKHERTRNQVDLADSAKLRASLDYCDDYEPGGQNAREKDCIRFNLRVRPALAAATDGMDGESSVRNTTVLRPRYYFLHVATEDFNPTRELSHLSHVFRCEVDTLKLLQDESSIQIPIPRIMSSSTVSYPPLSQAGDEEEEQRQYQTRKEDMKKGELKFPWLLIEGFNYTCRMDEKADLHDSVNYDILTSLIREIASYQSQLLSLSVKKEFNGISGLCYEDDSRTEISQCALPLQFHSEQDSWDSLDRGSDIAGPFTTSREWFKSRLELLNMRLGSDGGQEVTSATPSVADDDTVGTSEPETCDSEGKNTLAEEQTERARMTTAGPEVSGEDETAVVPVTPVWAPQPAPHAPFWRKAVEIHFSADGEDVVLTRHRRRGLGLGGD</sequence>
<feature type="region of interest" description="Disordered" evidence="1">
    <location>
        <begin position="332"/>
        <end position="388"/>
    </location>
</feature>
<dbReference type="EMBL" id="ML119761">
    <property type="protein sequence ID" value="RPA75598.1"/>
    <property type="molecule type" value="Genomic_DNA"/>
</dbReference>
<feature type="region of interest" description="Disordered" evidence="1">
    <location>
        <begin position="181"/>
        <end position="200"/>
    </location>
</feature>
<feature type="compositionally biased region" description="Low complexity" evidence="1">
    <location>
        <begin position="9"/>
        <end position="22"/>
    </location>
</feature>
<feature type="region of interest" description="Disordered" evidence="1">
    <location>
        <begin position="1"/>
        <end position="33"/>
    </location>
</feature>